<dbReference type="Proteomes" id="UP000528608">
    <property type="component" value="Unassembled WGS sequence"/>
</dbReference>
<feature type="compositionally biased region" description="Basic and acidic residues" evidence="9">
    <location>
        <begin position="515"/>
        <end position="531"/>
    </location>
</feature>
<feature type="transmembrane region" description="Helical" evidence="10">
    <location>
        <begin position="1025"/>
        <end position="1044"/>
    </location>
</feature>
<dbReference type="SFLD" id="SFLDF00027">
    <property type="entry name" value="p-type_atpase"/>
    <property type="match status" value="1"/>
</dbReference>
<feature type="region of interest" description="Disordered" evidence="9">
    <location>
        <begin position="487"/>
        <end position="538"/>
    </location>
</feature>
<evidence type="ECO:0000256" key="7">
    <source>
        <dbReference type="ARBA" id="ARBA00023136"/>
    </source>
</evidence>
<dbReference type="SMART" id="SM00831">
    <property type="entry name" value="Cation_ATPase_N"/>
    <property type="match status" value="1"/>
</dbReference>
<feature type="transmembrane region" description="Helical" evidence="10">
    <location>
        <begin position="958"/>
        <end position="979"/>
    </location>
</feature>
<dbReference type="InterPro" id="IPR001757">
    <property type="entry name" value="P_typ_ATPase"/>
</dbReference>
<dbReference type="SUPFAM" id="SSF81653">
    <property type="entry name" value="Calcium ATPase, transduction domain A"/>
    <property type="match status" value="1"/>
</dbReference>
<dbReference type="InterPro" id="IPR044492">
    <property type="entry name" value="P_typ_ATPase_HD_dom"/>
</dbReference>
<keyword evidence="5" id="KW-1278">Translocase</keyword>
<feature type="compositionally biased region" description="Basic and acidic residues" evidence="9">
    <location>
        <begin position="262"/>
        <end position="273"/>
    </location>
</feature>
<evidence type="ECO:0000256" key="3">
    <source>
        <dbReference type="ARBA" id="ARBA00022741"/>
    </source>
</evidence>
<dbReference type="InterPro" id="IPR018303">
    <property type="entry name" value="ATPase_P-typ_P_site"/>
</dbReference>
<evidence type="ECO:0000256" key="4">
    <source>
        <dbReference type="ARBA" id="ARBA00022840"/>
    </source>
</evidence>
<dbReference type="Gene3D" id="3.40.1110.10">
    <property type="entry name" value="Calcium-transporting ATPase, cytoplasmic domain N"/>
    <property type="match status" value="1"/>
</dbReference>
<evidence type="ECO:0000259" key="11">
    <source>
        <dbReference type="SMART" id="SM00831"/>
    </source>
</evidence>
<organism evidence="12 13">
    <name type="scientific">Streptomyces eurocidicus</name>
    <name type="common">Streptoverticillium eurocidicus</name>
    <dbReference type="NCBI Taxonomy" id="66423"/>
    <lineage>
        <taxon>Bacteria</taxon>
        <taxon>Bacillati</taxon>
        <taxon>Actinomycetota</taxon>
        <taxon>Actinomycetes</taxon>
        <taxon>Kitasatosporales</taxon>
        <taxon>Streptomycetaceae</taxon>
        <taxon>Streptomyces</taxon>
    </lineage>
</organism>
<dbReference type="InterPro" id="IPR023299">
    <property type="entry name" value="ATPase_P-typ_cyto_dom_N"/>
</dbReference>
<dbReference type="Gene3D" id="1.20.1110.10">
    <property type="entry name" value="Calcium-transporting ATPase, transmembrane domain"/>
    <property type="match status" value="2"/>
</dbReference>
<dbReference type="InterPro" id="IPR023214">
    <property type="entry name" value="HAD_sf"/>
</dbReference>
<evidence type="ECO:0000256" key="6">
    <source>
        <dbReference type="ARBA" id="ARBA00022989"/>
    </source>
</evidence>
<dbReference type="Pfam" id="PF00122">
    <property type="entry name" value="E1-E2_ATPase"/>
    <property type="match status" value="1"/>
</dbReference>
<evidence type="ECO:0000256" key="10">
    <source>
        <dbReference type="SAM" id="Phobius"/>
    </source>
</evidence>
<dbReference type="Gene3D" id="3.40.50.1000">
    <property type="entry name" value="HAD superfamily/HAD-like"/>
    <property type="match status" value="1"/>
</dbReference>
<comment type="catalytic activity">
    <reaction evidence="8">
        <text>ATP + H2O = ADP + phosphate + H(+)</text>
        <dbReference type="Rhea" id="RHEA:13065"/>
        <dbReference type="ChEBI" id="CHEBI:15377"/>
        <dbReference type="ChEBI" id="CHEBI:15378"/>
        <dbReference type="ChEBI" id="CHEBI:30616"/>
        <dbReference type="ChEBI" id="CHEBI:43474"/>
        <dbReference type="ChEBI" id="CHEBI:456216"/>
    </reaction>
</comment>
<feature type="transmembrane region" description="Helical" evidence="10">
    <location>
        <begin position="923"/>
        <end position="946"/>
    </location>
</feature>
<keyword evidence="4" id="KW-0067">ATP-binding</keyword>
<evidence type="ECO:0000256" key="5">
    <source>
        <dbReference type="ARBA" id="ARBA00022967"/>
    </source>
</evidence>
<comment type="subcellular location">
    <subcellularLocation>
        <location evidence="1">Cell membrane</location>
        <topology evidence="1">Multi-pass membrane protein</topology>
    </subcellularLocation>
</comment>
<dbReference type="PANTHER" id="PTHR42861">
    <property type="entry name" value="CALCIUM-TRANSPORTING ATPASE"/>
    <property type="match status" value="1"/>
</dbReference>
<feature type="transmembrane region" description="Helical" evidence="10">
    <location>
        <begin position="65"/>
        <end position="98"/>
    </location>
</feature>
<dbReference type="InterPro" id="IPR006068">
    <property type="entry name" value="ATPase_P-typ_cation-transptr_C"/>
</dbReference>
<dbReference type="InterPro" id="IPR059000">
    <property type="entry name" value="ATPase_P-type_domA"/>
</dbReference>
<dbReference type="SUPFAM" id="SSF56784">
    <property type="entry name" value="HAD-like"/>
    <property type="match status" value="1"/>
</dbReference>
<feature type="domain" description="Cation-transporting P-type ATPase N-terminal" evidence="11">
    <location>
        <begin position="8"/>
        <end position="81"/>
    </location>
</feature>
<evidence type="ECO:0000313" key="12">
    <source>
        <dbReference type="EMBL" id="MBB5117038.1"/>
    </source>
</evidence>
<dbReference type="PRINTS" id="PR00120">
    <property type="entry name" value="HATPASE"/>
</dbReference>
<dbReference type="InterPro" id="IPR004014">
    <property type="entry name" value="ATPase_P-typ_cation-transptr_N"/>
</dbReference>
<dbReference type="AlphaFoldDB" id="A0A7W8B647"/>
<dbReference type="GO" id="GO:0005886">
    <property type="term" value="C:plasma membrane"/>
    <property type="evidence" value="ECO:0007669"/>
    <property type="project" value="UniProtKB-SubCell"/>
</dbReference>
<dbReference type="InterPro" id="IPR008250">
    <property type="entry name" value="ATPase_P-typ_transduc_dom_A_sf"/>
</dbReference>
<evidence type="ECO:0000313" key="13">
    <source>
        <dbReference type="Proteomes" id="UP000528608"/>
    </source>
</evidence>
<feature type="region of interest" description="Disordered" evidence="9">
    <location>
        <begin position="180"/>
        <end position="283"/>
    </location>
</feature>
<dbReference type="GO" id="GO:0016887">
    <property type="term" value="F:ATP hydrolysis activity"/>
    <property type="evidence" value="ECO:0007669"/>
    <property type="project" value="InterPro"/>
</dbReference>
<dbReference type="SFLD" id="SFLDG00002">
    <property type="entry name" value="C1.7:_P-type_atpase_like"/>
    <property type="match status" value="1"/>
</dbReference>
<dbReference type="PRINTS" id="PR00119">
    <property type="entry name" value="CATATPASE"/>
</dbReference>
<dbReference type="InterPro" id="IPR023298">
    <property type="entry name" value="ATPase_P-typ_TM_dom_sf"/>
</dbReference>
<sequence length="1062" mass="108230">MGWAPDGAGAAGTTLEVLRALGSGPRGLVEQQAEERLAAHGENVFPGRRPASWPRRLARALRDPFTAVLLCLGLVSAAVASWGTACVIAVLVAVSCVLRATGEHRADRAAATLRDLIAATATVRRRATESAPPCARELPVDQLVPGDVVLLAPGDVVPADLRLLRATGLTLHEAALTGESAPVGKRVREPGAGGPEAPAAGRASGGPGGPGAAGGGTAAPERSPAEPDPAPSGTRLLDARGGTGTPASGRPAVATAPPRPPAGRERSPGEAHHPGTRPTAAPGALLSRPDLCFQGSSVVSGSGVGVVIATGADTVLSGALPRGGERRTGPLRPFDRSVNGIAWTLVRFMLLTAPVVLIAGALLRGRGLETLPFAVAVAVGLTPEMLPVVVTTALARGAALLARGGEVVVRRLPALHDLGAVDVLCVDKTGTLTQDRPVVACSVDTEGRDDPAVLRWAAVNALWTLHLAELPAPDALDEAILDADEDTAAPGAYGTGADASGTHRAEGRAAGTHGPEAHEAGTHETRTHEPGGYEAGTHETGAYEAGAHEARIHHPGAYAQDAGTPSLPLSPAAGEGPSTRHLHAVPSAPATPSTPSDDDLEGVAALPYGPGRRIATAVVRGTGPAGGRGHTLVVKGAPEDVLERCALGDGERVRLARRAGELAADGLRVLAVAVAERPARTRPYTPADEYGLTLLGFVGLRDALAPTAAEALAALARRGVTVKVLTGDHPGTAARACRELGLEPGEVVTGDRLDGLTGSELAGLAAGSTVFARCAPEHKARIVEALREAGRTTGFLGDGVNDLAALRSADVGVCPRDGVDVAREAADVVLASKDLTALDRAIVTGRRSTGNIAAYLRITLSSNLGNVIAMLVAGLMLPFLPMLPAQVLVQNLCFDAAQLALAFDRPGPDAHRRPAVLRPGALLRFMTGFGLLNAVADLATFGVLALAVRSLGEEEGQAAFHAGWFTENLLTQALVMLLLRSGRRAAEGRVPGPIRVATSALAVVGLLLPLSPLGPVLGMSALPPLYYGLMAVVLALYGAGLTAARRRFGPLPETTPAAPRTG</sequence>
<feature type="transmembrane region" description="Helical" evidence="10">
    <location>
        <begin position="1000"/>
        <end position="1019"/>
    </location>
</feature>
<comment type="caution">
    <text evidence="12">The sequence shown here is derived from an EMBL/GenBank/DDBJ whole genome shotgun (WGS) entry which is preliminary data.</text>
</comment>
<dbReference type="InterPro" id="IPR036412">
    <property type="entry name" value="HAD-like_sf"/>
</dbReference>
<dbReference type="Pfam" id="PF00702">
    <property type="entry name" value="Hydrolase"/>
    <property type="match status" value="1"/>
</dbReference>
<dbReference type="SUPFAM" id="SSF81665">
    <property type="entry name" value="Calcium ATPase, transmembrane domain M"/>
    <property type="match status" value="1"/>
</dbReference>
<gene>
    <name evidence="12" type="ORF">FHS36_000436</name>
</gene>
<dbReference type="SFLD" id="SFLDS00003">
    <property type="entry name" value="Haloacid_Dehalogenase"/>
    <property type="match status" value="1"/>
</dbReference>
<dbReference type="GO" id="GO:0005524">
    <property type="term" value="F:ATP binding"/>
    <property type="evidence" value="ECO:0007669"/>
    <property type="project" value="UniProtKB-KW"/>
</dbReference>
<evidence type="ECO:0000256" key="2">
    <source>
        <dbReference type="ARBA" id="ARBA00022692"/>
    </source>
</evidence>
<keyword evidence="3" id="KW-0547">Nucleotide-binding</keyword>
<evidence type="ECO:0000256" key="1">
    <source>
        <dbReference type="ARBA" id="ARBA00004651"/>
    </source>
</evidence>
<accession>A0A7W8B647</accession>
<proteinExistence type="predicted"/>
<reference evidence="12 13" key="1">
    <citation type="submission" date="2020-08" db="EMBL/GenBank/DDBJ databases">
        <title>Genomic Encyclopedia of Type Strains, Phase III (KMG-III): the genomes of soil and plant-associated and newly described type strains.</title>
        <authorList>
            <person name="Whitman W."/>
        </authorList>
    </citation>
    <scope>NUCLEOTIDE SEQUENCE [LARGE SCALE GENOMIC DNA]</scope>
    <source>
        <strain evidence="12 13">CECT 3259</strain>
    </source>
</reference>
<dbReference type="EMBL" id="JACHJF010000001">
    <property type="protein sequence ID" value="MBB5117038.1"/>
    <property type="molecule type" value="Genomic_DNA"/>
</dbReference>
<keyword evidence="2 10" id="KW-0812">Transmembrane</keyword>
<dbReference type="Pfam" id="PF00690">
    <property type="entry name" value="Cation_ATPase_N"/>
    <property type="match status" value="1"/>
</dbReference>
<feature type="compositionally biased region" description="Low complexity" evidence="9">
    <location>
        <begin position="586"/>
        <end position="595"/>
    </location>
</feature>
<feature type="compositionally biased region" description="Gly residues" evidence="9">
    <location>
        <begin position="203"/>
        <end position="217"/>
    </location>
</feature>
<dbReference type="PROSITE" id="PS00154">
    <property type="entry name" value="ATPASE_E1_E2"/>
    <property type="match status" value="1"/>
</dbReference>
<dbReference type="RefSeq" id="WP_184742886.1">
    <property type="nucleotide sequence ID" value="NZ_JACHJF010000001.1"/>
</dbReference>
<feature type="transmembrane region" description="Helical" evidence="10">
    <location>
        <begin position="340"/>
        <end position="363"/>
    </location>
</feature>
<dbReference type="Gene3D" id="2.70.150.10">
    <property type="entry name" value="Calcium-transporting ATPase, cytoplasmic transduction domain A"/>
    <property type="match status" value="1"/>
</dbReference>
<protein>
    <submittedName>
        <fullName evidence="12">Mg2+-importing ATPase</fullName>
    </submittedName>
</protein>
<dbReference type="Pfam" id="PF00689">
    <property type="entry name" value="Cation_ATPase_C"/>
    <property type="match status" value="1"/>
</dbReference>
<evidence type="ECO:0000256" key="8">
    <source>
        <dbReference type="ARBA" id="ARBA00049360"/>
    </source>
</evidence>
<keyword evidence="7 10" id="KW-0472">Membrane</keyword>
<keyword evidence="6 10" id="KW-1133">Transmembrane helix</keyword>
<evidence type="ECO:0000256" key="9">
    <source>
        <dbReference type="SAM" id="MobiDB-lite"/>
    </source>
</evidence>
<feature type="region of interest" description="Disordered" evidence="9">
    <location>
        <begin position="558"/>
        <end position="599"/>
    </location>
</feature>
<name>A0A7W8B647_STREU</name>
<dbReference type="NCBIfam" id="TIGR01494">
    <property type="entry name" value="ATPase_P-type"/>
    <property type="match status" value="1"/>
</dbReference>